<gene>
    <name evidence="1" type="ORF">BDV35DRAFT_283186</name>
</gene>
<dbReference type="EMBL" id="ML734622">
    <property type="protein sequence ID" value="KAB8244794.1"/>
    <property type="molecule type" value="Genomic_DNA"/>
</dbReference>
<dbReference type="AlphaFoldDB" id="A0A5N6GTF4"/>
<reference evidence="1" key="1">
    <citation type="submission" date="2019-04" db="EMBL/GenBank/DDBJ databases">
        <title>Friends and foes A comparative genomics study of 23 Aspergillus species from section Flavi.</title>
        <authorList>
            <consortium name="DOE Joint Genome Institute"/>
            <person name="Kjaerbolling I."/>
            <person name="Vesth T."/>
            <person name="Frisvad J.C."/>
            <person name="Nybo J.L."/>
            <person name="Theobald S."/>
            <person name="Kildgaard S."/>
            <person name="Isbrandt T."/>
            <person name="Kuo A."/>
            <person name="Sato A."/>
            <person name="Lyhne E.K."/>
            <person name="Kogle M.E."/>
            <person name="Wiebenga A."/>
            <person name="Kun R.S."/>
            <person name="Lubbers R.J."/>
            <person name="Makela M.R."/>
            <person name="Barry K."/>
            <person name="Chovatia M."/>
            <person name="Clum A."/>
            <person name="Daum C."/>
            <person name="Haridas S."/>
            <person name="He G."/>
            <person name="LaButti K."/>
            <person name="Lipzen A."/>
            <person name="Mondo S."/>
            <person name="Riley R."/>
            <person name="Salamov A."/>
            <person name="Simmons B.A."/>
            <person name="Magnuson J.K."/>
            <person name="Henrissat B."/>
            <person name="Mortensen U.H."/>
            <person name="Larsen T.O."/>
            <person name="Devries R.P."/>
            <person name="Grigoriev I.V."/>
            <person name="Machida M."/>
            <person name="Baker S.E."/>
            <person name="Andersen M.R."/>
        </authorList>
    </citation>
    <scope>NUCLEOTIDE SEQUENCE [LARGE SCALE GENOMIC DNA]</scope>
    <source>
        <strain evidence="1">CBS 121.62</strain>
    </source>
</reference>
<organism evidence="1">
    <name type="scientific">Aspergillus flavus</name>
    <dbReference type="NCBI Taxonomy" id="5059"/>
    <lineage>
        <taxon>Eukaryota</taxon>
        <taxon>Fungi</taxon>
        <taxon>Dikarya</taxon>
        <taxon>Ascomycota</taxon>
        <taxon>Pezizomycotina</taxon>
        <taxon>Eurotiomycetes</taxon>
        <taxon>Eurotiomycetidae</taxon>
        <taxon>Eurotiales</taxon>
        <taxon>Aspergillaceae</taxon>
        <taxon>Aspergillus</taxon>
        <taxon>Aspergillus subgen. Circumdati</taxon>
    </lineage>
</organism>
<protein>
    <submittedName>
        <fullName evidence="1">Uncharacterized protein</fullName>
    </submittedName>
</protein>
<accession>A0A5N6GTF4</accession>
<proteinExistence type="predicted"/>
<sequence>MPRLRLGCLCIAWLEAGRQRQDVMTRCIQWLVCILCISMVYSPTNLGRTSISRSLAKLPLPTDGYDACKRSRICLTLISDQSKFLSISQPYALRSPYAYTYIVCPCSSSTSIAA</sequence>
<dbReference type="Proteomes" id="UP000325434">
    <property type="component" value="Unassembled WGS sequence"/>
</dbReference>
<name>A0A5N6GTF4_ASPFL</name>
<evidence type="ECO:0000313" key="1">
    <source>
        <dbReference type="EMBL" id="KAB8244794.1"/>
    </source>
</evidence>